<comment type="catalytic activity">
    <reaction evidence="1">
        <text>S-ubiquitinyl-[E2 ubiquitin-conjugating enzyme]-L-cysteine + [acceptor protein]-L-lysine = [E2 ubiquitin-conjugating enzyme]-L-cysteine + N(6)-ubiquitinyl-[acceptor protein]-L-lysine.</text>
        <dbReference type="EC" id="2.3.2.27"/>
    </reaction>
</comment>
<dbReference type="EMBL" id="PJQY01002130">
    <property type="protein sequence ID" value="PQP96237.1"/>
    <property type="molecule type" value="Genomic_DNA"/>
</dbReference>
<dbReference type="Gene3D" id="1.25.10.10">
    <property type="entry name" value="Leucine-rich Repeat Variant"/>
    <property type="match status" value="2"/>
</dbReference>
<evidence type="ECO:0000256" key="5">
    <source>
        <dbReference type="ARBA" id="ARBA00022737"/>
    </source>
</evidence>
<comment type="pathway">
    <text evidence="2">Protein modification; protein ubiquitination.</text>
</comment>
<dbReference type="FunFam" id="1.25.10.10:FF:000343">
    <property type="entry name" value="RING-type E3 ubiquitin transferase"/>
    <property type="match status" value="1"/>
</dbReference>
<accession>A0A314XXU0</accession>
<dbReference type="SUPFAM" id="SSF48371">
    <property type="entry name" value="ARM repeat"/>
    <property type="match status" value="1"/>
</dbReference>
<dbReference type="InterPro" id="IPR013083">
    <property type="entry name" value="Znf_RING/FYVE/PHD"/>
</dbReference>
<proteinExistence type="predicted"/>
<dbReference type="EC" id="2.3.2.27" evidence="3"/>
<dbReference type="InterPro" id="IPR011989">
    <property type="entry name" value="ARM-like"/>
</dbReference>
<evidence type="ECO:0000256" key="4">
    <source>
        <dbReference type="ARBA" id="ARBA00022679"/>
    </source>
</evidence>
<dbReference type="SMART" id="SM00185">
    <property type="entry name" value="ARM"/>
    <property type="match status" value="3"/>
</dbReference>
<evidence type="ECO:0000256" key="1">
    <source>
        <dbReference type="ARBA" id="ARBA00000900"/>
    </source>
</evidence>
<evidence type="ECO:0000259" key="7">
    <source>
        <dbReference type="PROSITE" id="PS51698"/>
    </source>
</evidence>
<dbReference type="InterPro" id="IPR057623">
    <property type="entry name" value="PUB12-19-like_N"/>
</dbReference>
<dbReference type="Pfam" id="PF25368">
    <property type="entry name" value="PUB10_N"/>
    <property type="match status" value="1"/>
</dbReference>
<dbReference type="Proteomes" id="UP000250321">
    <property type="component" value="Unassembled WGS sequence"/>
</dbReference>
<keyword evidence="5" id="KW-0677">Repeat</keyword>
<dbReference type="PANTHER" id="PTHR23315">
    <property type="entry name" value="U BOX DOMAIN-CONTAINING"/>
    <property type="match status" value="1"/>
</dbReference>
<name>A0A314XXU0_PRUYE</name>
<dbReference type="InterPro" id="IPR016024">
    <property type="entry name" value="ARM-type_fold"/>
</dbReference>
<dbReference type="InterPro" id="IPR003613">
    <property type="entry name" value="Ubox_domain"/>
</dbReference>
<keyword evidence="6" id="KW-0833">Ubl conjugation pathway</keyword>
<dbReference type="InterPro" id="IPR058678">
    <property type="entry name" value="ARM_PUB"/>
</dbReference>
<evidence type="ECO:0000313" key="9">
    <source>
        <dbReference type="Proteomes" id="UP000250321"/>
    </source>
</evidence>
<dbReference type="PANTHER" id="PTHR23315:SF52">
    <property type="entry name" value="U-BOX DOMAIN-CONTAINING PROTEIN 10"/>
    <property type="match status" value="1"/>
</dbReference>
<dbReference type="AlphaFoldDB" id="A0A314XXU0"/>
<dbReference type="InterPro" id="IPR000225">
    <property type="entry name" value="Armadillo"/>
</dbReference>
<comment type="caution">
    <text evidence="8">The sequence shown here is derived from an EMBL/GenBank/DDBJ whole genome shotgun (WGS) entry which is preliminary data.</text>
</comment>
<protein>
    <recommendedName>
        <fullName evidence="3">RING-type E3 ubiquitin transferase</fullName>
        <ecNumber evidence="3">2.3.2.27</ecNumber>
    </recommendedName>
</protein>
<gene>
    <name evidence="8" type="ORF">Pyn_21387</name>
</gene>
<feature type="domain" description="U-box" evidence="7">
    <location>
        <begin position="257"/>
        <end position="281"/>
    </location>
</feature>
<evidence type="ECO:0000256" key="3">
    <source>
        <dbReference type="ARBA" id="ARBA00012483"/>
    </source>
</evidence>
<dbReference type="UniPathway" id="UPA00143"/>
<organism evidence="8 9">
    <name type="scientific">Prunus yedoensis var. nudiflora</name>
    <dbReference type="NCBI Taxonomy" id="2094558"/>
    <lineage>
        <taxon>Eukaryota</taxon>
        <taxon>Viridiplantae</taxon>
        <taxon>Streptophyta</taxon>
        <taxon>Embryophyta</taxon>
        <taxon>Tracheophyta</taxon>
        <taxon>Spermatophyta</taxon>
        <taxon>Magnoliopsida</taxon>
        <taxon>eudicotyledons</taxon>
        <taxon>Gunneridae</taxon>
        <taxon>Pentapetalae</taxon>
        <taxon>rosids</taxon>
        <taxon>fabids</taxon>
        <taxon>Rosales</taxon>
        <taxon>Rosaceae</taxon>
        <taxon>Amygdaloideae</taxon>
        <taxon>Amygdaleae</taxon>
        <taxon>Prunus</taxon>
    </lineage>
</organism>
<dbReference type="Pfam" id="PF04564">
    <property type="entry name" value="U-box"/>
    <property type="match status" value="1"/>
</dbReference>
<evidence type="ECO:0000256" key="2">
    <source>
        <dbReference type="ARBA" id="ARBA00004906"/>
    </source>
</evidence>
<dbReference type="Gene3D" id="3.30.40.10">
    <property type="entry name" value="Zinc/RING finger domain, C3HC4 (zinc finger)"/>
    <property type="match status" value="1"/>
</dbReference>
<sequence length="526" mass="57397">MAGAVAGGEDRTSELLQLLNDVVVASKGCGGGAFKKDCTDLVRRIALLTHLFEEIRLFKGREFGPLDASTSSTNSSSRESWASDLVVALQAAKRLVLLATNFTSNSTPSVPVTHNDEASKKISFQFQCVTWKLEKALGDIPYDQFDISEEVEEQVELVRAQLRRAIERYGSCMNSRKMSFHGLSQSLVESGKWVYVENSAKVIANIPRSFSAESADEMTIHKTHSLSNSCEPPSLCSANEIQVDGQEDDIKKPDATAIPDDFICPISLELMRDPVIVATGQMISRWCTNNNIEQPTGLTNGKIKKSDGSFRDISGDIATIQALVRKLSSRSTEKRRAAATEIRSLSKRSNNRILLAEAGAIPVLVNLITTEDGLTRENANGSTRGKKDAATALFNLCIYQGNKGRAVRAGIVKPLLKMLTDSSNCMVDEALTIMSVLANHQEAKVTIVKAGTIPVLIDLLRRGLPRNKENATAILLALCKRDTESLACISRLGAIIPLTELTKSGTERAKRKASSLLEHLRKLQQL</sequence>
<dbReference type="GO" id="GO:0016567">
    <property type="term" value="P:protein ubiquitination"/>
    <property type="evidence" value="ECO:0007669"/>
    <property type="project" value="UniProtKB-UniPathway"/>
</dbReference>
<reference evidence="8 9" key="1">
    <citation type="submission" date="2018-02" db="EMBL/GenBank/DDBJ databases">
        <title>Draft genome of wild Prunus yedoensis var. nudiflora.</title>
        <authorList>
            <person name="Baek S."/>
            <person name="Kim J.-H."/>
            <person name="Choi K."/>
            <person name="Kim G.-B."/>
            <person name="Cho A."/>
            <person name="Jang H."/>
            <person name="Shin C.-H."/>
            <person name="Yu H.-J."/>
            <person name="Mun J.-H."/>
        </authorList>
    </citation>
    <scope>NUCLEOTIDE SEQUENCE [LARGE SCALE GENOMIC DNA]</scope>
    <source>
        <strain evidence="9">cv. Jeju island</strain>
        <tissue evidence="8">Leaf</tissue>
    </source>
</reference>
<dbReference type="SUPFAM" id="SSF57850">
    <property type="entry name" value="RING/U-box"/>
    <property type="match status" value="1"/>
</dbReference>
<keyword evidence="9" id="KW-1185">Reference proteome</keyword>
<dbReference type="PROSITE" id="PS51698">
    <property type="entry name" value="U_BOX"/>
    <property type="match status" value="1"/>
</dbReference>
<evidence type="ECO:0000256" key="6">
    <source>
        <dbReference type="ARBA" id="ARBA00022786"/>
    </source>
</evidence>
<dbReference type="OrthoDB" id="7537227at2759"/>
<dbReference type="Pfam" id="PF25598">
    <property type="entry name" value="ARM_PUB"/>
    <property type="match status" value="1"/>
</dbReference>
<keyword evidence="4" id="KW-0808">Transferase</keyword>
<evidence type="ECO:0000313" key="8">
    <source>
        <dbReference type="EMBL" id="PQP96237.1"/>
    </source>
</evidence>
<dbReference type="GO" id="GO:0061630">
    <property type="term" value="F:ubiquitin protein ligase activity"/>
    <property type="evidence" value="ECO:0007669"/>
    <property type="project" value="UniProtKB-EC"/>
</dbReference>